<dbReference type="Proteomes" id="UP000319103">
    <property type="component" value="Unassembled WGS sequence"/>
</dbReference>
<keyword evidence="4" id="KW-0547">Nucleotide-binding</keyword>
<dbReference type="AlphaFoldDB" id="A0A540WG87"/>
<proteinExistence type="predicted"/>
<name>A0A540WG87_9ACTN</name>
<dbReference type="CDD" id="cd16936">
    <property type="entry name" value="HATPase_RsbW-like"/>
    <property type="match status" value="1"/>
</dbReference>
<organism evidence="4 5">
    <name type="scientific">Kitasatospora acidiphila</name>
    <dbReference type="NCBI Taxonomy" id="2567942"/>
    <lineage>
        <taxon>Bacteria</taxon>
        <taxon>Bacillati</taxon>
        <taxon>Actinomycetota</taxon>
        <taxon>Actinomycetes</taxon>
        <taxon>Kitasatosporales</taxon>
        <taxon>Streptomycetaceae</taxon>
        <taxon>Kitasatospora</taxon>
    </lineage>
</organism>
<keyword evidence="1" id="KW-0723">Serine/threonine-protein kinase</keyword>
<dbReference type="PANTHER" id="PTHR35526:SF3">
    <property type="entry name" value="ANTI-SIGMA-F FACTOR RSBW"/>
    <property type="match status" value="1"/>
</dbReference>
<evidence type="ECO:0000259" key="3">
    <source>
        <dbReference type="Pfam" id="PF13581"/>
    </source>
</evidence>
<accession>A0A540WG87</accession>
<dbReference type="Gene3D" id="3.30.565.10">
    <property type="entry name" value="Histidine kinase-like ATPase, C-terminal domain"/>
    <property type="match status" value="1"/>
</dbReference>
<keyword evidence="4" id="KW-0067">ATP-binding</keyword>
<sequence length="206" mass="22818">MKHPPPAAAKRPPPSSAPAHRSGPPLTPDRRGRKHEPLSAPQGDPVPPQHQERDIGLADRVDQGAAVTSIELPGVDAYDWRGRRIMVLVLPEPQSVGSVRHTVKAVLRFWKLTRLSEIAELLTSELVTNAIQHAGGEQWIKVTVWHDQQSLSIDVRDRSTIVPRSRQATSDRENGRGLLLVEHLSDSWACRIHPDGTKTVSCRLNL</sequence>
<dbReference type="Pfam" id="PF13581">
    <property type="entry name" value="HATPase_c_2"/>
    <property type="match status" value="1"/>
</dbReference>
<reference evidence="4 5" key="1">
    <citation type="submission" date="2019-06" db="EMBL/GenBank/DDBJ databases">
        <title>Description of Kitasatospora acidophila sp. nov. isolated from pine grove soil, and reclassification of Streptomyces novaecaesareae to Kitasatospora novaeceasareae comb. nov.</title>
        <authorList>
            <person name="Kim M.J."/>
        </authorList>
    </citation>
    <scope>NUCLEOTIDE SEQUENCE [LARGE SCALE GENOMIC DNA]</scope>
    <source>
        <strain evidence="4 5">MMS16-CNU292</strain>
    </source>
</reference>
<dbReference type="EMBL" id="VIGB01000002">
    <property type="protein sequence ID" value="TQF07958.1"/>
    <property type="molecule type" value="Genomic_DNA"/>
</dbReference>
<dbReference type="OrthoDB" id="3852126at2"/>
<dbReference type="GO" id="GO:0004674">
    <property type="term" value="F:protein serine/threonine kinase activity"/>
    <property type="evidence" value="ECO:0007669"/>
    <property type="project" value="UniProtKB-KW"/>
</dbReference>
<evidence type="ECO:0000256" key="2">
    <source>
        <dbReference type="SAM" id="MobiDB-lite"/>
    </source>
</evidence>
<evidence type="ECO:0000256" key="1">
    <source>
        <dbReference type="ARBA" id="ARBA00022527"/>
    </source>
</evidence>
<feature type="domain" description="Histidine kinase/HSP90-like ATPase" evidence="3">
    <location>
        <begin position="92"/>
        <end position="199"/>
    </location>
</feature>
<gene>
    <name evidence="4" type="ORF">E6W39_01100</name>
</gene>
<feature type="region of interest" description="Disordered" evidence="2">
    <location>
        <begin position="1"/>
        <end position="52"/>
    </location>
</feature>
<evidence type="ECO:0000313" key="4">
    <source>
        <dbReference type="EMBL" id="TQF07958.1"/>
    </source>
</evidence>
<keyword evidence="5" id="KW-1185">Reference proteome</keyword>
<feature type="compositionally biased region" description="Pro residues" evidence="2">
    <location>
        <begin position="1"/>
        <end position="16"/>
    </location>
</feature>
<dbReference type="InterPro" id="IPR036890">
    <property type="entry name" value="HATPase_C_sf"/>
</dbReference>
<keyword evidence="1" id="KW-0418">Kinase</keyword>
<dbReference type="InterPro" id="IPR050267">
    <property type="entry name" value="Anti-sigma-factor_SerPK"/>
</dbReference>
<evidence type="ECO:0000313" key="5">
    <source>
        <dbReference type="Proteomes" id="UP000319103"/>
    </source>
</evidence>
<dbReference type="InterPro" id="IPR003594">
    <property type="entry name" value="HATPase_dom"/>
</dbReference>
<comment type="caution">
    <text evidence="4">The sequence shown here is derived from an EMBL/GenBank/DDBJ whole genome shotgun (WGS) entry which is preliminary data.</text>
</comment>
<dbReference type="GO" id="GO:0005524">
    <property type="term" value="F:ATP binding"/>
    <property type="evidence" value="ECO:0007669"/>
    <property type="project" value="UniProtKB-KW"/>
</dbReference>
<keyword evidence="1" id="KW-0808">Transferase</keyword>
<dbReference type="SUPFAM" id="SSF55874">
    <property type="entry name" value="ATPase domain of HSP90 chaperone/DNA topoisomerase II/histidine kinase"/>
    <property type="match status" value="1"/>
</dbReference>
<dbReference type="PANTHER" id="PTHR35526">
    <property type="entry name" value="ANTI-SIGMA-F FACTOR RSBW-RELATED"/>
    <property type="match status" value="1"/>
</dbReference>
<protein>
    <submittedName>
        <fullName evidence="4">ATP-binding protein</fullName>
    </submittedName>
</protein>